<organism evidence="5 6">
    <name type="scientific">Salinibacillus xinjiangensis</name>
    <dbReference type="NCBI Taxonomy" id="1229268"/>
    <lineage>
        <taxon>Bacteria</taxon>
        <taxon>Bacillati</taxon>
        <taxon>Bacillota</taxon>
        <taxon>Bacilli</taxon>
        <taxon>Bacillales</taxon>
        <taxon>Bacillaceae</taxon>
        <taxon>Salinibacillus</taxon>
    </lineage>
</organism>
<name>A0A6G1X991_9BACI</name>
<protein>
    <submittedName>
        <fullName evidence="5">AMP-binding protein</fullName>
    </submittedName>
</protein>
<dbReference type="Proteomes" id="UP000480185">
    <property type="component" value="Unassembled WGS sequence"/>
</dbReference>
<dbReference type="SUPFAM" id="SSF56801">
    <property type="entry name" value="Acetyl-CoA synthetase-like"/>
    <property type="match status" value="1"/>
</dbReference>
<keyword evidence="2" id="KW-0436">Ligase</keyword>
<dbReference type="RefSeq" id="WP_153729466.1">
    <property type="nucleotide sequence ID" value="NZ_WJNH01000010.1"/>
</dbReference>
<comment type="similarity">
    <text evidence="1">Belongs to the ATP-dependent AMP-binding enzyme family.</text>
</comment>
<dbReference type="PANTHER" id="PTHR43767:SF9">
    <property type="entry name" value="LONG-CHAIN-FATTY-ACID--COA LIGASE"/>
    <property type="match status" value="1"/>
</dbReference>
<dbReference type="InterPro" id="IPR042099">
    <property type="entry name" value="ANL_N_sf"/>
</dbReference>
<reference evidence="5 6" key="1">
    <citation type="submission" date="2019-11" db="EMBL/GenBank/DDBJ databases">
        <authorList>
            <person name="Li J."/>
        </authorList>
    </citation>
    <scope>NUCLEOTIDE SEQUENCE [LARGE SCALE GENOMIC DNA]</scope>
    <source>
        <strain evidence="5 6">J4</strain>
    </source>
</reference>
<dbReference type="Gene3D" id="3.40.50.12780">
    <property type="entry name" value="N-terminal domain of ligase-like"/>
    <property type="match status" value="1"/>
</dbReference>
<dbReference type="PANTHER" id="PTHR43767">
    <property type="entry name" value="LONG-CHAIN-FATTY-ACID--COA LIGASE"/>
    <property type="match status" value="1"/>
</dbReference>
<evidence type="ECO:0000259" key="3">
    <source>
        <dbReference type="Pfam" id="PF00501"/>
    </source>
</evidence>
<dbReference type="OrthoDB" id="9765680at2"/>
<dbReference type="Gene3D" id="3.30.300.30">
    <property type="match status" value="1"/>
</dbReference>
<dbReference type="InterPro" id="IPR045851">
    <property type="entry name" value="AMP-bd_C_sf"/>
</dbReference>
<dbReference type="EMBL" id="WJNH01000010">
    <property type="protein sequence ID" value="MRG87573.1"/>
    <property type="molecule type" value="Genomic_DNA"/>
</dbReference>
<accession>A0A6G1X991</accession>
<proteinExistence type="inferred from homology"/>
<sequence length="537" mass="60494">MVDKRWLLSYPEGVEATTHIEIPELTIVDFLENSIKERPNHPALVFENESYTYQELGSIVRKIANGLQKRGVKKGSSVGLMMNNCPELIFSYYAILFSGGIVVQNNPMYKERELSYHLQDSGAEFLIVEHNILETLPTIYEKVENIIVTRVDEHPDYDTVAGYIQNESDNLSPETLNPKEDIAVLQYTGGTTGVSKGVKLTHYNLVSNVVQVEKFMGVHCRKGEEKVLNVLPLFHVYGMTVSMNYCFYLQSTLYLVERFESTKILSIIHDENITMFPGTPTIYVAVNSDDNIARYDLSSIHTCISGSAPLSVEVKNQFESITGAKLVDAYGLSEASPVTHSNPVNGVQKPGSMGLPISGTDCRIVDIHDGETEMDVNQPGELIVKGPQVMQGYWNREEETHMSLRNGWLYTGDIAYMDEEGYCFIVSRKKDVIIASGYNIYPREIEEVLYEHPSVQEVVVCGVPDSYRGETVKAFVVKKDGQEATGDELKNFCREKLAKFKVPAYIEFRKELPKSTVGKILRRKLIEEEQEESNSVN</sequence>
<feature type="domain" description="AMP-dependent synthetase/ligase" evidence="3">
    <location>
        <begin position="32"/>
        <end position="394"/>
    </location>
</feature>
<comment type="caution">
    <text evidence="5">The sequence shown here is derived from an EMBL/GenBank/DDBJ whole genome shotgun (WGS) entry which is preliminary data.</text>
</comment>
<dbReference type="CDD" id="cd05936">
    <property type="entry name" value="FC-FACS_FadD_like"/>
    <property type="match status" value="1"/>
</dbReference>
<dbReference type="AlphaFoldDB" id="A0A6G1X991"/>
<dbReference type="InterPro" id="IPR050237">
    <property type="entry name" value="ATP-dep_AMP-bd_enzyme"/>
</dbReference>
<feature type="domain" description="AMP-binding enzyme C-terminal" evidence="4">
    <location>
        <begin position="444"/>
        <end position="519"/>
    </location>
</feature>
<gene>
    <name evidence="5" type="ORF">GH754_14890</name>
</gene>
<evidence type="ECO:0000256" key="1">
    <source>
        <dbReference type="ARBA" id="ARBA00006432"/>
    </source>
</evidence>
<dbReference type="InterPro" id="IPR020845">
    <property type="entry name" value="AMP-binding_CS"/>
</dbReference>
<dbReference type="PROSITE" id="PS00455">
    <property type="entry name" value="AMP_BINDING"/>
    <property type="match status" value="1"/>
</dbReference>
<dbReference type="FunFam" id="3.30.300.30:FF:000008">
    <property type="entry name" value="2,3-dihydroxybenzoate-AMP ligase"/>
    <property type="match status" value="1"/>
</dbReference>
<dbReference type="FunFam" id="3.40.50.12780:FF:000003">
    <property type="entry name" value="Long-chain-fatty-acid--CoA ligase FadD"/>
    <property type="match status" value="1"/>
</dbReference>
<dbReference type="GO" id="GO:0016877">
    <property type="term" value="F:ligase activity, forming carbon-sulfur bonds"/>
    <property type="evidence" value="ECO:0007669"/>
    <property type="project" value="UniProtKB-ARBA"/>
</dbReference>
<keyword evidence="6" id="KW-1185">Reference proteome</keyword>
<evidence type="ECO:0000256" key="2">
    <source>
        <dbReference type="ARBA" id="ARBA00022598"/>
    </source>
</evidence>
<evidence type="ECO:0000313" key="6">
    <source>
        <dbReference type="Proteomes" id="UP000480185"/>
    </source>
</evidence>
<dbReference type="InterPro" id="IPR000873">
    <property type="entry name" value="AMP-dep_synth/lig_dom"/>
</dbReference>
<dbReference type="Pfam" id="PF13193">
    <property type="entry name" value="AMP-binding_C"/>
    <property type="match status" value="1"/>
</dbReference>
<dbReference type="InterPro" id="IPR025110">
    <property type="entry name" value="AMP-bd_C"/>
</dbReference>
<evidence type="ECO:0000259" key="4">
    <source>
        <dbReference type="Pfam" id="PF13193"/>
    </source>
</evidence>
<evidence type="ECO:0000313" key="5">
    <source>
        <dbReference type="EMBL" id="MRG87573.1"/>
    </source>
</evidence>
<dbReference type="Pfam" id="PF00501">
    <property type="entry name" value="AMP-binding"/>
    <property type="match status" value="1"/>
</dbReference>